<proteinExistence type="predicted"/>
<dbReference type="Proteomes" id="UP000549250">
    <property type="component" value="Unassembled WGS sequence"/>
</dbReference>
<dbReference type="RefSeq" id="WP_246335829.1">
    <property type="nucleotide sequence ID" value="NZ_JACHXI010000005.1"/>
</dbReference>
<dbReference type="EMBL" id="JACHXI010000005">
    <property type="protein sequence ID" value="MBB3103158.1"/>
    <property type="molecule type" value="Genomic_DNA"/>
</dbReference>
<accession>A0A839T228</accession>
<comment type="caution">
    <text evidence="1">The sequence shown here is derived from an EMBL/GenBank/DDBJ whole genome shotgun (WGS) entry which is preliminary data.</text>
</comment>
<name>A0A839T228_AZOMA</name>
<dbReference type="AlphaFoldDB" id="A0A839T228"/>
<reference evidence="1 2" key="1">
    <citation type="submission" date="2020-08" db="EMBL/GenBank/DDBJ databases">
        <title>Genomic Encyclopedia of Type Strains, Phase III (KMG-III): the genomes of soil and plant-associated and newly described type strains.</title>
        <authorList>
            <person name="Whitman W."/>
        </authorList>
    </citation>
    <scope>NUCLEOTIDE SEQUENCE [LARGE SCALE GENOMIC DNA]</scope>
    <source>
        <strain evidence="1 2">CECT 4462</strain>
    </source>
</reference>
<sequence>MSMLDATLAELWQTGQWQMGLAALRIAHHVPGRIRLKLRTSAGLDGLPQASLMSWVSLLTRVLEHTAGVRSVHLNLLARSCVLEYDPAVIPQQAWTELLAGVDSAAAGVLQAHLLNSYREVVHAKL</sequence>
<protein>
    <submittedName>
        <fullName evidence="1">Uncharacterized protein</fullName>
    </submittedName>
</protein>
<dbReference type="GO" id="GO:0046872">
    <property type="term" value="F:metal ion binding"/>
    <property type="evidence" value="ECO:0007669"/>
    <property type="project" value="InterPro"/>
</dbReference>
<evidence type="ECO:0000313" key="2">
    <source>
        <dbReference type="Proteomes" id="UP000549250"/>
    </source>
</evidence>
<dbReference type="CDD" id="cd00371">
    <property type="entry name" value="HMA"/>
    <property type="match status" value="1"/>
</dbReference>
<evidence type="ECO:0000313" key="1">
    <source>
        <dbReference type="EMBL" id="MBB3103158.1"/>
    </source>
</evidence>
<organism evidence="1 2">
    <name type="scientific">Azomonas macrocytogenes</name>
    <name type="common">Azotobacter macrocytogenes</name>
    <dbReference type="NCBI Taxonomy" id="69962"/>
    <lineage>
        <taxon>Bacteria</taxon>
        <taxon>Pseudomonadati</taxon>
        <taxon>Pseudomonadota</taxon>
        <taxon>Gammaproteobacteria</taxon>
        <taxon>Pseudomonadales</taxon>
        <taxon>Pseudomonadaceae</taxon>
        <taxon>Azomonas</taxon>
    </lineage>
</organism>
<keyword evidence="2" id="KW-1185">Reference proteome</keyword>
<gene>
    <name evidence="1" type="ORF">FHR87_001553</name>
</gene>
<dbReference type="InterPro" id="IPR006121">
    <property type="entry name" value="HMA_dom"/>
</dbReference>